<evidence type="ECO:0000313" key="4">
    <source>
        <dbReference type="Proteomes" id="UP000284842"/>
    </source>
</evidence>
<organism evidence="3 4">
    <name type="scientific">Panaeolus cyanescens</name>
    <dbReference type="NCBI Taxonomy" id="181874"/>
    <lineage>
        <taxon>Eukaryota</taxon>
        <taxon>Fungi</taxon>
        <taxon>Dikarya</taxon>
        <taxon>Basidiomycota</taxon>
        <taxon>Agaricomycotina</taxon>
        <taxon>Agaricomycetes</taxon>
        <taxon>Agaricomycetidae</taxon>
        <taxon>Agaricales</taxon>
        <taxon>Agaricineae</taxon>
        <taxon>Galeropsidaceae</taxon>
        <taxon>Panaeolus</taxon>
    </lineage>
</organism>
<accession>A0A409WC56</accession>
<dbReference type="SUPFAM" id="SSF52540">
    <property type="entry name" value="P-loop containing nucleoside triphosphate hydrolases"/>
    <property type="match status" value="1"/>
</dbReference>
<gene>
    <name evidence="3" type="ORF">CVT24_003699</name>
</gene>
<dbReference type="AlphaFoldDB" id="A0A409WC56"/>
<keyword evidence="4" id="KW-1185">Reference proteome</keyword>
<dbReference type="InParanoid" id="A0A409WC56"/>
<evidence type="ECO:0000259" key="2">
    <source>
        <dbReference type="Pfam" id="PF01926"/>
    </source>
</evidence>
<dbReference type="GO" id="GO:0005525">
    <property type="term" value="F:GTP binding"/>
    <property type="evidence" value="ECO:0007669"/>
    <property type="project" value="InterPro"/>
</dbReference>
<dbReference type="EMBL" id="NHTK01005608">
    <property type="protein sequence ID" value="PPQ76104.1"/>
    <property type="molecule type" value="Genomic_DNA"/>
</dbReference>
<proteinExistence type="predicted"/>
<sequence length="421" mass="47612">MPFITTGDIRIEPCHDKTLPYDGFRIVLLGTTGSGKSSFIEALAGANNSLNISGGSLESVTQEIQMYKIVNMSVQRTHDYIENVYIIDTPGFIDNTASAFEVIQKIEQWQMEVEFGAAVSQYLYFHRITDKRVSGSEKKVIQMLQSTAPGISTKCLTIVTSMWDNIHGSTALKRAEDNLSELREVVWKNHIESPSRVVKFTNTNNSATEILTGLSHNNIVGYLYHPYTDIHDRNPDDAFVPFLFQDLLDRIAQARGEHQTMNQERISLISRPNPNPDRELKSATTSAFKTAEERLLRYVNHLATFKSVPRGFDLDPKSITYQCLVDITSAYQNYILAIESHPKTSKVLPSTHPSRDSRQDTSDLDESLNAAKKDFAEAYNRLCLFGPPPPGFKPFPISTSQRFKLGVHRTLDRMNRFAKRR</sequence>
<dbReference type="InterPro" id="IPR006073">
    <property type="entry name" value="GTP-bd"/>
</dbReference>
<reference evidence="3 4" key="1">
    <citation type="journal article" date="2018" name="Evol. Lett.">
        <title>Horizontal gene cluster transfer increased hallucinogenic mushroom diversity.</title>
        <authorList>
            <person name="Reynolds H.T."/>
            <person name="Vijayakumar V."/>
            <person name="Gluck-Thaler E."/>
            <person name="Korotkin H.B."/>
            <person name="Matheny P.B."/>
            <person name="Slot J.C."/>
        </authorList>
    </citation>
    <scope>NUCLEOTIDE SEQUENCE [LARGE SCALE GENOMIC DNA]</scope>
    <source>
        <strain evidence="3 4">2629</strain>
    </source>
</reference>
<comment type="caution">
    <text evidence="3">The sequence shown here is derived from an EMBL/GenBank/DDBJ whole genome shotgun (WGS) entry which is preliminary data.</text>
</comment>
<dbReference type="Proteomes" id="UP000284842">
    <property type="component" value="Unassembled WGS sequence"/>
</dbReference>
<dbReference type="Pfam" id="PF01926">
    <property type="entry name" value="MMR_HSR1"/>
    <property type="match status" value="1"/>
</dbReference>
<protein>
    <recommendedName>
        <fullName evidence="2">G domain-containing protein</fullName>
    </recommendedName>
</protein>
<name>A0A409WC56_9AGAR</name>
<evidence type="ECO:0000313" key="3">
    <source>
        <dbReference type="EMBL" id="PPQ76104.1"/>
    </source>
</evidence>
<dbReference type="STRING" id="181874.A0A409WC56"/>
<dbReference type="CDD" id="cd00882">
    <property type="entry name" value="Ras_like_GTPase"/>
    <property type="match status" value="1"/>
</dbReference>
<dbReference type="InterPro" id="IPR027417">
    <property type="entry name" value="P-loop_NTPase"/>
</dbReference>
<evidence type="ECO:0000256" key="1">
    <source>
        <dbReference type="SAM" id="MobiDB-lite"/>
    </source>
</evidence>
<dbReference type="Gene3D" id="3.40.50.300">
    <property type="entry name" value="P-loop containing nucleotide triphosphate hydrolases"/>
    <property type="match status" value="1"/>
</dbReference>
<feature type="domain" description="G" evidence="2">
    <location>
        <begin position="25"/>
        <end position="144"/>
    </location>
</feature>
<dbReference type="OrthoDB" id="3118409at2759"/>
<feature type="region of interest" description="Disordered" evidence="1">
    <location>
        <begin position="345"/>
        <end position="364"/>
    </location>
</feature>